<evidence type="ECO:0000313" key="3">
    <source>
        <dbReference type="Proteomes" id="UP001195769"/>
    </source>
</evidence>
<evidence type="ECO:0000259" key="1">
    <source>
        <dbReference type="Pfam" id="PF20209"/>
    </source>
</evidence>
<sequence>MSPESLKRGCCAVCAHNVCAQELRSVEAAKIPLHLLRNDCLPEHMLPCTYDLELYGRAILYAKGLTSCWSLSEMYMCSSCHSALISKCPRQPVNSLANFQYYGHERLSPEIREAFSSASIYDLMLVSRARASQITHFYTYKSSLTQFWSAEEASQRYNKGNVAIRPQSSTELYNLLPPNRETVKKLKPVLVTKSRVRKLIDFLITHNPCQDNMDALFDEADFDADTGVPHALAICHLLTEDQASPDAGFNSCDTHDTHGSDGGDLVMEPVGYTEEKMKLHALAYVLDRKKFLFDPGLMSYLFPHLDPWDIGGFFHSGRTKQQHLSMQAQVRNLLRHDDSPFRNDPQFAFIFSRNTTFRIAKELTDIAPSLTSLADKWSHSKAVHILRRLQASTRSIRSLMKKFSTPALFVTLNPHDLTSIELADWSMIRPDAAAIAFDLQIRAFIDIIPKYKHGPGIFGHSQGRGTLQCHIPQALRERKMFAWLESIISCELPNDTACDAKKPDRELPPQIADLDDQSFAYEFQAFLTRLAIECNWHHIRAGEKRGDHNCRMRLDGSLQAVTSIDLRRWRGRVNNYTDLIFQFIGSGEAAKAAVFYITEYITKGNLPMYTGLQALEYATKMHEQKFEVEENVGAERINRSLITKSVNALMGQQEISHQQVMSYLVGSGDFYTSHTFQTVKWYEFVAYAEKTSDPSIIRRCNPTAGWCRGRI</sequence>
<proteinExistence type="predicted"/>
<dbReference type="Pfam" id="PF20209">
    <property type="entry name" value="DUF6570"/>
    <property type="match status" value="1"/>
</dbReference>
<evidence type="ECO:0000313" key="2">
    <source>
        <dbReference type="EMBL" id="KAG1889740.1"/>
    </source>
</evidence>
<dbReference type="Proteomes" id="UP001195769">
    <property type="component" value="Unassembled WGS sequence"/>
</dbReference>
<dbReference type="InterPro" id="IPR046700">
    <property type="entry name" value="DUF6570"/>
</dbReference>
<feature type="domain" description="DUF6570" evidence="1">
    <location>
        <begin position="90"/>
        <end position="209"/>
    </location>
</feature>
<organism evidence="2 3">
    <name type="scientific">Suillus fuscotomentosus</name>
    <dbReference type="NCBI Taxonomy" id="1912939"/>
    <lineage>
        <taxon>Eukaryota</taxon>
        <taxon>Fungi</taxon>
        <taxon>Dikarya</taxon>
        <taxon>Basidiomycota</taxon>
        <taxon>Agaricomycotina</taxon>
        <taxon>Agaricomycetes</taxon>
        <taxon>Agaricomycetidae</taxon>
        <taxon>Boletales</taxon>
        <taxon>Suillineae</taxon>
        <taxon>Suillaceae</taxon>
        <taxon>Suillus</taxon>
    </lineage>
</organism>
<protein>
    <recommendedName>
        <fullName evidence="1">DUF6570 domain-containing protein</fullName>
    </recommendedName>
</protein>
<name>A0AAD4DQD9_9AGAM</name>
<dbReference type="RefSeq" id="XP_041217601.1">
    <property type="nucleotide sequence ID" value="XM_041364699.1"/>
</dbReference>
<reference evidence="2" key="1">
    <citation type="journal article" date="2020" name="New Phytol.">
        <title>Comparative genomics reveals dynamic genome evolution in host specialist ectomycorrhizal fungi.</title>
        <authorList>
            <person name="Lofgren L.A."/>
            <person name="Nguyen N.H."/>
            <person name="Vilgalys R."/>
            <person name="Ruytinx J."/>
            <person name="Liao H.L."/>
            <person name="Branco S."/>
            <person name="Kuo A."/>
            <person name="LaButti K."/>
            <person name="Lipzen A."/>
            <person name="Andreopoulos W."/>
            <person name="Pangilinan J."/>
            <person name="Riley R."/>
            <person name="Hundley H."/>
            <person name="Na H."/>
            <person name="Barry K."/>
            <person name="Grigoriev I.V."/>
            <person name="Stajich J.E."/>
            <person name="Kennedy P.G."/>
        </authorList>
    </citation>
    <scope>NUCLEOTIDE SEQUENCE</scope>
    <source>
        <strain evidence="2">FC203</strain>
    </source>
</reference>
<gene>
    <name evidence="2" type="ORF">F5891DRAFT_1131771</name>
</gene>
<dbReference type="AlphaFoldDB" id="A0AAD4DQD9"/>
<comment type="caution">
    <text evidence="2">The sequence shown here is derived from an EMBL/GenBank/DDBJ whole genome shotgun (WGS) entry which is preliminary data.</text>
</comment>
<accession>A0AAD4DQD9</accession>
<keyword evidence="3" id="KW-1185">Reference proteome</keyword>
<dbReference type="EMBL" id="JABBWK010000152">
    <property type="protein sequence ID" value="KAG1889740.1"/>
    <property type="molecule type" value="Genomic_DNA"/>
</dbReference>
<dbReference type="GeneID" id="64658997"/>